<dbReference type="RefSeq" id="WP_249285661.1">
    <property type="nucleotide sequence ID" value="NZ_JACRSO010000005.1"/>
</dbReference>
<protein>
    <submittedName>
        <fullName evidence="3">KOW domain-containing RNA-binding protein</fullName>
    </submittedName>
</protein>
<keyword evidence="1" id="KW-0689">Ribosomal protein</keyword>
<keyword evidence="2" id="KW-0687">Ribonucleoprotein</keyword>
<evidence type="ECO:0000256" key="1">
    <source>
        <dbReference type="ARBA" id="ARBA00022980"/>
    </source>
</evidence>
<evidence type="ECO:0000256" key="2">
    <source>
        <dbReference type="ARBA" id="ARBA00023274"/>
    </source>
</evidence>
<reference evidence="3" key="1">
    <citation type="submission" date="2020-08" db="EMBL/GenBank/DDBJ databases">
        <title>Genome public.</title>
        <authorList>
            <person name="Liu C."/>
            <person name="Sun Q."/>
        </authorList>
    </citation>
    <scope>NUCLEOTIDE SEQUENCE</scope>
    <source>
        <strain evidence="3">NSJ-44</strain>
    </source>
</reference>
<accession>A0A926D1K8</accession>
<dbReference type="InterPro" id="IPR008991">
    <property type="entry name" value="Translation_prot_SH3-like_sf"/>
</dbReference>
<comment type="caution">
    <text evidence="3">The sequence shown here is derived from an EMBL/GenBank/DDBJ whole genome shotgun (WGS) entry which is preliminary data.</text>
</comment>
<organism evidence="3 4">
    <name type="scientific">Luoshenia tenuis</name>
    <dbReference type="NCBI Taxonomy" id="2763654"/>
    <lineage>
        <taxon>Bacteria</taxon>
        <taxon>Bacillati</taxon>
        <taxon>Bacillota</taxon>
        <taxon>Clostridia</taxon>
        <taxon>Christensenellales</taxon>
        <taxon>Christensenellaceae</taxon>
        <taxon>Luoshenia</taxon>
    </lineage>
</organism>
<dbReference type="GO" id="GO:1990904">
    <property type="term" value="C:ribonucleoprotein complex"/>
    <property type="evidence" value="ECO:0007669"/>
    <property type="project" value="UniProtKB-KW"/>
</dbReference>
<dbReference type="Gene3D" id="2.30.30.30">
    <property type="match status" value="1"/>
</dbReference>
<dbReference type="EMBL" id="JACRSO010000005">
    <property type="protein sequence ID" value="MBC8529867.1"/>
    <property type="molecule type" value="Genomic_DNA"/>
</dbReference>
<gene>
    <name evidence="3" type="ORF">H8699_10550</name>
</gene>
<name>A0A926D1K8_9FIRM</name>
<dbReference type="GO" id="GO:0005840">
    <property type="term" value="C:ribosome"/>
    <property type="evidence" value="ECO:0007669"/>
    <property type="project" value="UniProtKB-KW"/>
</dbReference>
<dbReference type="InterPro" id="IPR041985">
    <property type="entry name" value="Ribosomal_eL14_KOW"/>
</dbReference>
<evidence type="ECO:0000313" key="4">
    <source>
        <dbReference type="Proteomes" id="UP000654279"/>
    </source>
</evidence>
<proteinExistence type="predicted"/>
<dbReference type="SUPFAM" id="SSF50104">
    <property type="entry name" value="Translation proteins SH3-like domain"/>
    <property type="match status" value="1"/>
</dbReference>
<dbReference type="AlphaFoldDB" id="A0A926D1K8"/>
<dbReference type="Proteomes" id="UP000654279">
    <property type="component" value="Unassembled WGS sequence"/>
</dbReference>
<evidence type="ECO:0000313" key="3">
    <source>
        <dbReference type="EMBL" id="MBC8529867.1"/>
    </source>
</evidence>
<keyword evidence="4" id="KW-1185">Reference proteome</keyword>
<dbReference type="InterPro" id="IPR014722">
    <property type="entry name" value="Rib_uL2_dom2"/>
</dbReference>
<dbReference type="CDD" id="cd06088">
    <property type="entry name" value="KOW_RPL14"/>
    <property type="match status" value="1"/>
</dbReference>
<sequence>MERIPPEPGRIVFSKSGRDAGKYFIILSVLDDDYVLLCDGQMRKLANPKKKKLKHLAIKPECIDSLREKLLNDKRIFDSEVRSALESAGFYNRKVSGEE</sequence>